<dbReference type="RefSeq" id="WP_394825597.1">
    <property type="nucleotide sequence ID" value="NZ_CP089984.1"/>
</dbReference>
<sequence length="584" mass="61373">MFKWLMGMATFLALWLVASIALASVRISRIEPNFGPSKGGTSVRIRGYELNRSSRVTFGGVAIASTFDEQTRDLVVSAPAYAGSDPVPRWVPITVSNSNEESSTYLMAYRYDDRIPVIVRYEVTPNPARYGQRVTLKAHVTRSATGPTLPTGLVHFVGRTEYASAPLDANGDAIASYIPPTTWDDSPVAVYDGDAVYTWDAWGTNFRIERAQTTTVLISSANPSKVGTPVTLTVTVAGAEPTPKAPSGEIHLRWSLSGYTSKQLDEHGQATFTFSALSPYGFNSYSAYYVGDTNFFASSTKESLVQRVEFYPATLTVNPSPSAPTFGTPVTFDLRVVGDDEGIPTSGGFFVYDAFSGTRVPLGDGVRIDASGRATFTTSPDKPLEAGMHSISVDFGADDKYGSARTSMGLMVAKAPTRTSLTPSWEYAGPGVHVTLKARVASDVTRGTLDGTVAFLDGETSLGHIAVASDGTATLKATNLTPATHAIVAVYEGNANFDTSRSDLLELDIKPPEVDAGADGSIVPDAGGGNVPRTDAGTTGGSNGAANGQGESGGCTASGAPASGAVSALVGLGFALAFARRRRR</sequence>
<keyword evidence="2" id="KW-0472">Membrane</keyword>
<dbReference type="SUPFAM" id="SSF81296">
    <property type="entry name" value="E set domains"/>
    <property type="match status" value="1"/>
</dbReference>
<keyword evidence="6" id="KW-1185">Reference proteome</keyword>
<dbReference type="InterPro" id="IPR002909">
    <property type="entry name" value="IPT_dom"/>
</dbReference>
<organism evidence="5 6">
    <name type="scientific">Pendulispora albinea</name>
    <dbReference type="NCBI Taxonomy" id="2741071"/>
    <lineage>
        <taxon>Bacteria</taxon>
        <taxon>Pseudomonadati</taxon>
        <taxon>Myxococcota</taxon>
        <taxon>Myxococcia</taxon>
        <taxon>Myxococcales</taxon>
        <taxon>Sorangiineae</taxon>
        <taxon>Pendulisporaceae</taxon>
        <taxon>Pendulispora</taxon>
    </lineage>
</organism>
<dbReference type="EMBL" id="CP089984">
    <property type="protein sequence ID" value="WXB15966.1"/>
    <property type="molecule type" value="Genomic_DNA"/>
</dbReference>
<keyword evidence="2" id="KW-0812">Transmembrane</keyword>
<reference evidence="5 6" key="1">
    <citation type="submission" date="2021-12" db="EMBL/GenBank/DDBJ databases">
        <title>Discovery of the Pendulisporaceae a myxobacterial family with distinct sporulation behavior and unique specialized metabolism.</title>
        <authorList>
            <person name="Garcia R."/>
            <person name="Popoff A."/>
            <person name="Bader C.D."/>
            <person name="Loehr J."/>
            <person name="Walesch S."/>
            <person name="Walt C."/>
            <person name="Boldt J."/>
            <person name="Bunk B."/>
            <person name="Haeckl F.J.F.P.J."/>
            <person name="Gunesch A.P."/>
            <person name="Birkelbach J."/>
            <person name="Nuebel U."/>
            <person name="Pietschmann T."/>
            <person name="Bach T."/>
            <person name="Mueller R."/>
        </authorList>
    </citation>
    <scope>NUCLEOTIDE SEQUENCE [LARGE SCALE GENOMIC DNA]</scope>
    <source>
        <strain evidence="5 6">MSr11954</strain>
    </source>
</reference>
<feature type="domain" description="IPT/TIG" evidence="3">
    <location>
        <begin position="27"/>
        <end position="110"/>
    </location>
</feature>
<dbReference type="InterPro" id="IPR013783">
    <property type="entry name" value="Ig-like_fold"/>
</dbReference>
<dbReference type="InterPro" id="IPR014756">
    <property type="entry name" value="Ig_E-set"/>
</dbReference>
<feature type="domain" description="Bacterial Ig-like" evidence="4">
    <location>
        <begin position="124"/>
        <end position="198"/>
    </location>
</feature>
<evidence type="ECO:0000313" key="6">
    <source>
        <dbReference type="Proteomes" id="UP001370348"/>
    </source>
</evidence>
<feature type="region of interest" description="Disordered" evidence="1">
    <location>
        <begin position="515"/>
        <end position="559"/>
    </location>
</feature>
<protein>
    <submittedName>
        <fullName evidence="5">Ig-like domain repeat protein</fullName>
    </submittedName>
</protein>
<evidence type="ECO:0000313" key="5">
    <source>
        <dbReference type="EMBL" id="WXB15966.1"/>
    </source>
</evidence>
<dbReference type="CDD" id="cd00102">
    <property type="entry name" value="IPT"/>
    <property type="match status" value="1"/>
</dbReference>
<dbReference type="Gene3D" id="2.60.40.10">
    <property type="entry name" value="Immunoglobulins"/>
    <property type="match status" value="5"/>
</dbReference>
<feature type="domain" description="Bacterial Ig-like" evidence="4">
    <location>
        <begin position="430"/>
        <end position="505"/>
    </location>
</feature>
<dbReference type="InterPro" id="IPR032109">
    <property type="entry name" value="Big_3_5"/>
</dbReference>
<dbReference type="Proteomes" id="UP001370348">
    <property type="component" value="Chromosome"/>
</dbReference>
<name>A0ABZ2LYE6_9BACT</name>
<proteinExistence type="predicted"/>
<accession>A0ABZ2LYE6</accession>
<evidence type="ECO:0000256" key="1">
    <source>
        <dbReference type="SAM" id="MobiDB-lite"/>
    </source>
</evidence>
<dbReference type="InterPro" id="IPR024038">
    <property type="entry name" value="MYXO-CTERM"/>
</dbReference>
<evidence type="ECO:0000259" key="3">
    <source>
        <dbReference type="Pfam" id="PF01833"/>
    </source>
</evidence>
<keyword evidence="2" id="KW-1133">Transmembrane helix</keyword>
<feature type="domain" description="Bacterial Ig-like" evidence="4">
    <location>
        <begin position="219"/>
        <end position="305"/>
    </location>
</feature>
<dbReference type="Pfam" id="PF01833">
    <property type="entry name" value="TIG"/>
    <property type="match status" value="1"/>
</dbReference>
<feature type="transmembrane region" description="Helical" evidence="2">
    <location>
        <begin position="559"/>
        <end position="579"/>
    </location>
</feature>
<gene>
    <name evidence="5" type="ORF">LZC94_01555</name>
</gene>
<evidence type="ECO:0000259" key="4">
    <source>
        <dbReference type="Pfam" id="PF16640"/>
    </source>
</evidence>
<evidence type="ECO:0000256" key="2">
    <source>
        <dbReference type="SAM" id="Phobius"/>
    </source>
</evidence>
<dbReference type="NCBIfam" id="TIGR03901">
    <property type="entry name" value="MYXO-CTERM"/>
    <property type="match status" value="1"/>
</dbReference>
<dbReference type="Pfam" id="PF16640">
    <property type="entry name" value="Big_3_5"/>
    <property type="match status" value="3"/>
</dbReference>